<feature type="binding site" evidence="12">
    <location>
        <position position="14"/>
    </location>
    <ligand>
        <name>ATP</name>
        <dbReference type="ChEBI" id="CHEBI:30616"/>
    </ligand>
</feature>
<dbReference type="InterPro" id="IPR018483">
    <property type="entry name" value="Carb_kinase_FGGY_CS"/>
</dbReference>
<comment type="activity regulation">
    <text evidence="12">Activated by phosphorylation and inhibited by fructose 1,6-bisphosphate (FBP).</text>
</comment>
<keyword evidence="7 12" id="KW-0319">Glycerol metabolism</keyword>
<evidence type="ECO:0000256" key="8">
    <source>
        <dbReference type="ARBA" id="ARBA00022840"/>
    </source>
</evidence>
<feature type="binding site" evidence="12">
    <location>
        <position position="84"/>
    </location>
    <ligand>
        <name>glycerol</name>
        <dbReference type="ChEBI" id="CHEBI:17754"/>
    </ligand>
</feature>
<evidence type="ECO:0000256" key="4">
    <source>
        <dbReference type="ARBA" id="ARBA00022679"/>
    </source>
</evidence>
<feature type="binding site" evidence="12">
    <location>
        <position position="245"/>
    </location>
    <ligand>
        <name>glycerol</name>
        <dbReference type="ChEBI" id="CHEBI:17754"/>
    </ligand>
</feature>
<evidence type="ECO:0000256" key="5">
    <source>
        <dbReference type="ARBA" id="ARBA00022741"/>
    </source>
</evidence>
<organism evidence="16 17">
    <name type="scientific">Listeria rustica</name>
    <dbReference type="NCBI Taxonomy" id="2713503"/>
    <lineage>
        <taxon>Bacteria</taxon>
        <taxon>Bacillati</taxon>
        <taxon>Bacillota</taxon>
        <taxon>Bacilli</taxon>
        <taxon>Bacillales</taxon>
        <taxon>Listeriaceae</taxon>
        <taxon>Listeria</taxon>
    </lineage>
</organism>
<dbReference type="PROSITE" id="PS00445">
    <property type="entry name" value="FGGY_KINASES_2"/>
    <property type="match status" value="1"/>
</dbReference>
<accession>A0A7W1YF23</accession>
<dbReference type="GO" id="GO:0005829">
    <property type="term" value="C:cytosol"/>
    <property type="evidence" value="ECO:0007669"/>
    <property type="project" value="UniProtKB-ARBA"/>
</dbReference>
<proteinExistence type="inferred from homology"/>
<name>A0A7W1YF23_9LIST</name>
<feature type="binding site" evidence="12">
    <location>
        <position position="267"/>
    </location>
    <ligand>
        <name>ADP</name>
        <dbReference type="ChEBI" id="CHEBI:456216"/>
    </ligand>
</feature>
<dbReference type="NCBIfam" id="TIGR01311">
    <property type="entry name" value="glycerol_kin"/>
    <property type="match status" value="1"/>
</dbReference>
<comment type="function">
    <text evidence="10 12">Key enzyme in the regulation of glycerol uptake and metabolism. Catalyzes the phosphorylation of glycerol to yield sn-glycerol 3-phosphate.</text>
</comment>
<dbReference type="GO" id="GO:0005524">
    <property type="term" value="F:ATP binding"/>
    <property type="evidence" value="ECO:0007669"/>
    <property type="project" value="UniProtKB-UniRule"/>
</dbReference>
<evidence type="ECO:0000256" key="13">
    <source>
        <dbReference type="RuleBase" id="RU003733"/>
    </source>
</evidence>
<dbReference type="PIRSF" id="PIRSF000538">
    <property type="entry name" value="GlpK"/>
    <property type="match status" value="1"/>
</dbReference>
<evidence type="ECO:0000256" key="11">
    <source>
        <dbReference type="ARBA" id="ARBA00063665"/>
    </source>
</evidence>
<feature type="binding site" evidence="12">
    <location>
        <position position="310"/>
    </location>
    <ligand>
        <name>ATP</name>
        <dbReference type="ChEBI" id="CHEBI:30616"/>
    </ligand>
</feature>
<dbReference type="CDD" id="cd07786">
    <property type="entry name" value="FGGY_EcGK_like"/>
    <property type="match status" value="1"/>
</dbReference>
<dbReference type="FunFam" id="3.30.420.40:FF:000008">
    <property type="entry name" value="Glycerol kinase"/>
    <property type="match status" value="1"/>
</dbReference>
<feature type="domain" description="Carbohydrate kinase FGGY N-terminal" evidence="14">
    <location>
        <begin position="5"/>
        <end position="252"/>
    </location>
</feature>
<reference evidence="16 17" key="2">
    <citation type="submission" date="2020-08" db="EMBL/GenBank/DDBJ databases">
        <title>Listeria ohnekaius sp. nov. and Listeria portnoyii sp. nov. isolated from non-agricultural and natural environments.</title>
        <authorList>
            <person name="Weller D."/>
            <person name="Belias A.M."/>
            <person name="Liao J."/>
            <person name="Guo S."/>
            <person name="Orsi R.H."/>
            <person name="Wiedmann M."/>
        </authorList>
    </citation>
    <scope>NUCLEOTIDE SEQUENCE [LARGE SCALE GENOMIC DNA]</scope>
    <source>
        <strain evidence="16 17">FSL W9-0585</strain>
    </source>
</reference>
<dbReference type="SUPFAM" id="SSF53067">
    <property type="entry name" value="Actin-like ATPase domain"/>
    <property type="match status" value="2"/>
</dbReference>
<dbReference type="InterPro" id="IPR018484">
    <property type="entry name" value="FGGY_N"/>
</dbReference>
<evidence type="ECO:0000256" key="6">
    <source>
        <dbReference type="ARBA" id="ARBA00022777"/>
    </source>
</evidence>
<feature type="binding site" evidence="12">
    <location>
        <position position="314"/>
    </location>
    <ligand>
        <name>ATP</name>
        <dbReference type="ChEBI" id="CHEBI:30616"/>
    </ligand>
</feature>
<keyword evidence="17" id="KW-1185">Reference proteome</keyword>
<feature type="domain" description="Carbohydrate kinase FGGY C-terminal" evidence="15">
    <location>
        <begin position="262"/>
        <end position="450"/>
    </location>
</feature>
<comment type="subunit">
    <text evidence="11 12">Homotetramer and homodimer (in equilibrium).</text>
</comment>
<dbReference type="PANTHER" id="PTHR10196">
    <property type="entry name" value="SUGAR KINASE"/>
    <property type="match status" value="1"/>
</dbReference>
<keyword evidence="8 12" id="KW-0067">ATP-binding</keyword>
<feature type="modified residue" description="Phosphohistidine; by HPr" evidence="12">
    <location>
        <position position="231"/>
    </location>
</feature>
<feature type="binding site" evidence="12">
    <location>
        <position position="267"/>
    </location>
    <ligand>
        <name>ATP</name>
        <dbReference type="ChEBI" id="CHEBI:30616"/>
    </ligand>
</feature>
<feature type="binding site" evidence="12">
    <location>
        <position position="415"/>
    </location>
    <ligand>
        <name>ADP</name>
        <dbReference type="ChEBI" id="CHEBI:456216"/>
    </ligand>
</feature>
<evidence type="ECO:0000259" key="14">
    <source>
        <dbReference type="Pfam" id="PF00370"/>
    </source>
</evidence>
<dbReference type="EMBL" id="JABJVM010000002">
    <property type="protein sequence ID" value="MBA3925156.1"/>
    <property type="molecule type" value="Genomic_DNA"/>
</dbReference>
<feature type="binding site" evidence="12">
    <location>
        <position position="17"/>
    </location>
    <ligand>
        <name>ADP</name>
        <dbReference type="ChEBI" id="CHEBI:456216"/>
    </ligand>
</feature>
<evidence type="ECO:0000256" key="1">
    <source>
        <dbReference type="ARBA" id="ARBA00005190"/>
    </source>
</evidence>
<protein>
    <recommendedName>
        <fullName evidence="12">Glycerol kinase</fullName>
        <ecNumber evidence="12">2.7.1.30</ecNumber>
    </recommendedName>
    <alternativeName>
        <fullName evidence="12">ATP:glycerol 3-phosphotransferase</fullName>
    </alternativeName>
    <alternativeName>
        <fullName evidence="12">Glycerokinase</fullName>
        <shortName evidence="12">GK</shortName>
    </alternativeName>
</protein>
<keyword evidence="3 12" id="KW-0597">Phosphoprotein</keyword>
<feature type="binding site" evidence="12">
    <location>
        <position position="15"/>
    </location>
    <ligand>
        <name>ATP</name>
        <dbReference type="ChEBI" id="CHEBI:30616"/>
    </ligand>
</feature>
<dbReference type="Gene3D" id="3.30.420.40">
    <property type="match status" value="2"/>
</dbReference>
<comment type="caution">
    <text evidence="16">The sequence shown here is derived from an EMBL/GenBank/DDBJ whole genome shotgun (WGS) entry which is preliminary data.</text>
</comment>
<evidence type="ECO:0000256" key="9">
    <source>
        <dbReference type="ARBA" id="ARBA00052101"/>
    </source>
</evidence>
<feature type="binding site" evidence="12">
    <location>
        <position position="83"/>
    </location>
    <ligand>
        <name>sn-glycerol 3-phosphate</name>
        <dbReference type="ChEBI" id="CHEBI:57597"/>
    </ligand>
</feature>
<comment type="PTM">
    <text evidence="12">The phosphoenolpyruvate-dependent sugar phosphotransferase system (PTS), including enzyme I, and histidine-containing protein (HPr) are required for the phosphorylation, which leads to the activation of the enzyme.</text>
</comment>
<dbReference type="HAMAP" id="MF_00186">
    <property type="entry name" value="Glycerol_kin"/>
    <property type="match status" value="1"/>
</dbReference>
<dbReference type="GO" id="GO:0004370">
    <property type="term" value="F:glycerol kinase activity"/>
    <property type="evidence" value="ECO:0007669"/>
    <property type="project" value="UniProtKB-UniRule"/>
</dbReference>
<dbReference type="Proteomes" id="UP000548787">
    <property type="component" value="Unassembled WGS sequence"/>
</dbReference>
<gene>
    <name evidence="12 16" type="primary">glpK</name>
    <name evidence="16" type="ORF">HPK16_02280</name>
</gene>
<feature type="binding site" evidence="12">
    <location>
        <position position="135"/>
    </location>
    <ligand>
        <name>sn-glycerol 3-phosphate</name>
        <dbReference type="ChEBI" id="CHEBI:57597"/>
    </ligand>
</feature>
<dbReference type="InterPro" id="IPR005999">
    <property type="entry name" value="Glycerol_kin"/>
</dbReference>
<feature type="binding site" evidence="12">
    <location>
        <position position="135"/>
    </location>
    <ligand>
        <name>glycerol</name>
        <dbReference type="ChEBI" id="CHEBI:17754"/>
    </ligand>
</feature>
<evidence type="ECO:0000256" key="10">
    <source>
        <dbReference type="ARBA" id="ARBA00054633"/>
    </source>
</evidence>
<dbReference type="UniPathway" id="UPA00618">
    <property type="reaction ID" value="UER00672"/>
</dbReference>
<feature type="binding site" evidence="12">
    <location>
        <position position="83"/>
    </location>
    <ligand>
        <name>glycerol</name>
        <dbReference type="ChEBI" id="CHEBI:17754"/>
    </ligand>
</feature>
<keyword evidence="5 12" id="KW-0547">Nucleotide-binding</keyword>
<dbReference type="EC" id="2.7.1.30" evidence="12"/>
<comment type="pathway">
    <text evidence="1 12">Polyol metabolism; glycerol degradation via glycerol kinase pathway; sn-glycerol 3-phosphate from glycerol: step 1/1.</text>
</comment>
<dbReference type="Pfam" id="PF00370">
    <property type="entry name" value="FGGY_N"/>
    <property type="match status" value="1"/>
</dbReference>
<dbReference type="RefSeq" id="WP_181675408.1">
    <property type="nucleotide sequence ID" value="NZ_JABJVM010000002.1"/>
</dbReference>
<keyword evidence="6 12" id="KW-0418">Kinase</keyword>
<feature type="binding site" evidence="12">
    <location>
        <position position="84"/>
    </location>
    <ligand>
        <name>sn-glycerol 3-phosphate</name>
        <dbReference type="ChEBI" id="CHEBI:57597"/>
    </ligand>
</feature>
<feature type="binding site" evidence="12">
    <location>
        <position position="246"/>
    </location>
    <ligand>
        <name>glycerol</name>
        <dbReference type="ChEBI" id="CHEBI:17754"/>
    </ligand>
</feature>
<evidence type="ECO:0000259" key="15">
    <source>
        <dbReference type="Pfam" id="PF02782"/>
    </source>
</evidence>
<feature type="binding site" evidence="12">
    <location>
        <position position="13"/>
    </location>
    <ligand>
        <name>ADP</name>
        <dbReference type="ChEBI" id="CHEBI:456216"/>
    </ligand>
</feature>
<evidence type="ECO:0000256" key="2">
    <source>
        <dbReference type="ARBA" id="ARBA00009156"/>
    </source>
</evidence>
<dbReference type="PANTHER" id="PTHR10196:SF69">
    <property type="entry name" value="GLYCEROL KINASE"/>
    <property type="match status" value="1"/>
</dbReference>
<evidence type="ECO:0000256" key="12">
    <source>
        <dbReference type="HAMAP-Rule" id="MF_00186"/>
    </source>
</evidence>
<dbReference type="GO" id="GO:0019563">
    <property type="term" value="P:glycerol catabolic process"/>
    <property type="evidence" value="ECO:0007669"/>
    <property type="project" value="UniProtKB-UniRule"/>
</dbReference>
<dbReference type="NCBIfam" id="NF000756">
    <property type="entry name" value="PRK00047.1"/>
    <property type="match status" value="1"/>
</dbReference>
<dbReference type="GO" id="GO:0006072">
    <property type="term" value="P:glycerol-3-phosphate metabolic process"/>
    <property type="evidence" value="ECO:0007669"/>
    <property type="project" value="InterPro"/>
</dbReference>
<dbReference type="AlphaFoldDB" id="A0A7W1YF23"/>
<dbReference type="InterPro" id="IPR043129">
    <property type="entry name" value="ATPase_NBD"/>
</dbReference>
<comment type="catalytic activity">
    <reaction evidence="9 12">
        <text>glycerol + ATP = sn-glycerol 3-phosphate + ADP + H(+)</text>
        <dbReference type="Rhea" id="RHEA:21644"/>
        <dbReference type="ChEBI" id="CHEBI:15378"/>
        <dbReference type="ChEBI" id="CHEBI:17754"/>
        <dbReference type="ChEBI" id="CHEBI:30616"/>
        <dbReference type="ChEBI" id="CHEBI:57597"/>
        <dbReference type="ChEBI" id="CHEBI:456216"/>
        <dbReference type="EC" id="2.7.1.30"/>
    </reaction>
</comment>
<feature type="binding site" evidence="12">
    <location>
        <position position="13"/>
    </location>
    <ligand>
        <name>sn-glycerol 3-phosphate</name>
        <dbReference type="ChEBI" id="CHEBI:57597"/>
    </ligand>
</feature>
<keyword evidence="4 12" id="KW-0808">Transferase</keyword>
<feature type="binding site" evidence="12">
    <location>
        <position position="411"/>
    </location>
    <ligand>
        <name>ATP</name>
        <dbReference type="ChEBI" id="CHEBI:30616"/>
    </ligand>
</feature>
<dbReference type="FunFam" id="3.30.420.40:FF:000007">
    <property type="entry name" value="Glycerol kinase"/>
    <property type="match status" value="1"/>
</dbReference>
<reference evidence="16 17" key="1">
    <citation type="submission" date="2020-05" db="EMBL/GenBank/DDBJ databases">
        <authorList>
            <person name="Carlin C.R."/>
        </authorList>
    </citation>
    <scope>NUCLEOTIDE SEQUENCE [LARGE SCALE GENOMIC DNA]</scope>
    <source>
        <strain evidence="16 17">FSL W9-0585</strain>
    </source>
</reference>
<dbReference type="Pfam" id="PF02782">
    <property type="entry name" value="FGGY_C"/>
    <property type="match status" value="1"/>
</dbReference>
<comment type="similarity">
    <text evidence="2 12 13">Belongs to the FGGY kinase family.</text>
</comment>
<evidence type="ECO:0000256" key="7">
    <source>
        <dbReference type="ARBA" id="ARBA00022798"/>
    </source>
</evidence>
<feature type="binding site" evidence="12">
    <location>
        <position position="310"/>
    </location>
    <ligand>
        <name>ADP</name>
        <dbReference type="ChEBI" id="CHEBI:456216"/>
    </ligand>
</feature>
<feature type="binding site" evidence="12">
    <location>
        <position position="245"/>
    </location>
    <ligand>
        <name>sn-glycerol 3-phosphate</name>
        <dbReference type="ChEBI" id="CHEBI:57597"/>
    </ligand>
</feature>
<evidence type="ECO:0000256" key="3">
    <source>
        <dbReference type="ARBA" id="ARBA00022553"/>
    </source>
</evidence>
<dbReference type="InterPro" id="IPR018485">
    <property type="entry name" value="FGGY_C"/>
</dbReference>
<feature type="binding site" evidence="12">
    <location>
        <position position="411"/>
    </location>
    <ligand>
        <name>ADP</name>
        <dbReference type="ChEBI" id="CHEBI:456216"/>
    </ligand>
</feature>
<dbReference type="InterPro" id="IPR000577">
    <property type="entry name" value="Carb_kinase_FGGY"/>
</dbReference>
<evidence type="ECO:0000313" key="17">
    <source>
        <dbReference type="Proteomes" id="UP000548787"/>
    </source>
</evidence>
<evidence type="ECO:0000313" key="16">
    <source>
        <dbReference type="EMBL" id="MBA3925156.1"/>
    </source>
</evidence>
<sequence>MEKKYILALDQGTTSSRAMIVDETGEIIGVEQKEFEQIFPKPGWVEHNANEIWASILAVIAGVLLKTNISSKDIAGIGITNQRETTVVWEKESGNPVYNAIVWQSRQTADICNQLKEDGYNDIVRDKTGLLIDAYFAGTKARWILDHVDGAQERAENGELLFGTIDTWLVWKLTGGKAHVTDYSNASRTLLYNIYDLQWDDELLEMLNIPKVMLPEVRQSSEVYGTTVPYHFFGEEVPVAGIAGDQQAALFGQGCFEKGEAKNTYGTGCFLLMNTGDKAVKSDTGLLTTLAWGIDGKVEYALEGSIFVAGSAIQWLRDGMRMLRHSGDSENYASRIESSDGVYVVPAFVGLGAPYWDSDVRGAVFGLTRGTEKEQFIRATLESLAYQTKDVLDAMEKDSGIELKLLHVDGGACANDFLMQFQADILDVPVERPENRETTVLGAAFLAGLAVGVWKDKSEIKKHWKLDKKFEVKMKEEERAELYGGWKKAVKAAQAFK</sequence>
<feature type="binding site" evidence="12">
    <location>
        <position position="13"/>
    </location>
    <ligand>
        <name>ATP</name>
        <dbReference type="ChEBI" id="CHEBI:30616"/>
    </ligand>
</feature>